<evidence type="ECO:0000313" key="1">
    <source>
        <dbReference type="EMBL" id="KAJ2802307.1"/>
    </source>
</evidence>
<gene>
    <name evidence="1" type="ORF">H4R21_002468</name>
</gene>
<sequence>MGQYWNMFCIDNRQATGDLGKLGVVFYTNPHIAERKLLSRRAVHHPKPATRPVAPLERLPPHIKRRICAFLAAADVDGLLCTILAVPHLAADGRVALNRHISWAGKRIITLGDYADCVPKNLLTAEEESCLLDPTKRTNSIIDEDKFIDGKGAVMSRTYPRAHRYATLHPRSYWYMKPCNAVEQQFQADISWPDNAVLRNLTLKQYYRGDGRCQRKCCHDRKVGGLDTNFGLGQVMLIMTCWSDDTSTSFSGDWTEDDVHGEWAGHRLDIVALTRVPADWEDVTDAVKAKLMRLRDQPR</sequence>
<comment type="caution">
    <text evidence="1">The sequence shown here is derived from an EMBL/GenBank/DDBJ whole genome shotgun (WGS) entry which is preliminary data.</text>
</comment>
<evidence type="ECO:0000313" key="2">
    <source>
        <dbReference type="Proteomes" id="UP001140087"/>
    </source>
</evidence>
<reference evidence="1" key="1">
    <citation type="submission" date="2022-07" db="EMBL/GenBank/DDBJ databases">
        <title>Phylogenomic reconstructions and comparative analyses of Kickxellomycotina fungi.</title>
        <authorList>
            <person name="Reynolds N.K."/>
            <person name="Stajich J.E."/>
            <person name="Barry K."/>
            <person name="Grigoriev I.V."/>
            <person name="Crous P."/>
            <person name="Smith M.E."/>
        </authorList>
    </citation>
    <scope>NUCLEOTIDE SEQUENCE</scope>
    <source>
        <strain evidence="1">BCRC 34780</strain>
    </source>
</reference>
<dbReference type="Proteomes" id="UP001140087">
    <property type="component" value="Unassembled WGS sequence"/>
</dbReference>
<organism evidence="1 2">
    <name type="scientific">Coemansia helicoidea</name>
    <dbReference type="NCBI Taxonomy" id="1286919"/>
    <lineage>
        <taxon>Eukaryota</taxon>
        <taxon>Fungi</taxon>
        <taxon>Fungi incertae sedis</taxon>
        <taxon>Zoopagomycota</taxon>
        <taxon>Kickxellomycotina</taxon>
        <taxon>Kickxellomycetes</taxon>
        <taxon>Kickxellales</taxon>
        <taxon>Kickxellaceae</taxon>
        <taxon>Coemansia</taxon>
    </lineage>
</organism>
<accession>A0ACC1L7A7</accession>
<keyword evidence="2" id="KW-1185">Reference proteome</keyword>
<protein>
    <submittedName>
        <fullName evidence="1">Uncharacterized protein</fullName>
    </submittedName>
</protein>
<proteinExistence type="predicted"/>
<name>A0ACC1L7A7_9FUNG</name>
<dbReference type="EMBL" id="JANBUN010000637">
    <property type="protein sequence ID" value="KAJ2802307.1"/>
    <property type="molecule type" value="Genomic_DNA"/>
</dbReference>